<name>A0A382CR85_9ZZZZ</name>
<accession>A0A382CR85</accession>
<organism evidence="2">
    <name type="scientific">marine metagenome</name>
    <dbReference type="NCBI Taxonomy" id="408172"/>
    <lineage>
        <taxon>unclassified sequences</taxon>
        <taxon>metagenomes</taxon>
        <taxon>ecological metagenomes</taxon>
    </lineage>
</organism>
<dbReference type="AlphaFoldDB" id="A0A382CR85"/>
<gene>
    <name evidence="2" type="ORF">METZ01_LOCUS181504</name>
</gene>
<dbReference type="EMBL" id="UINC01035747">
    <property type="protein sequence ID" value="SVB28650.1"/>
    <property type="molecule type" value="Genomic_DNA"/>
</dbReference>
<evidence type="ECO:0000313" key="2">
    <source>
        <dbReference type="EMBL" id="SVB28650.1"/>
    </source>
</evidence>
<feature type="region of interest" description="Disordered" evidence="1">
    <location>
        <begin position="1"/>
        <end position="36"/>
    </location>
</feature>
<reference evidence="2" key="1">
    <citation type="submission" date="2018-05" db="EMBL/GenBank/DDBJ databases">
        <authorList>
            <person name="Lanie J.A."/>
            <person name="Ng W.-L."/>
            <person name="Kazmierczak K.M."/>
            <person name="Andrzejewski T.M."/>
            <person name="Davidsen T.M."/>
            <person name="Wayne K.J."/>
            <person name="Tettelin H."/>
            <person name="Glass J.I."/>
            <person name="Rusch D."/>
            <person name="Podicherti R."/>
            <person name="Tsui H.-C.T."/>
            <person name="Winkler M.E."/>
        </authorList>
    </citation>
    <scope>NUCLEOTIDE SEQUENCE</scope>
</reference>
<proteinExistence type="predicted"/>
<evidence type="ECO:0000256" key="1">
    <source>
        <dbReference type="SAM" id="MobiDB-lite"/>
    </source>
</evidence>
<feature type="compositionally biased region" description="Basic residues" evidence="1">
    <location>
        <begin position="26"/>
        <end position="36"/>
    </location>
</feature>
<sequence>PAQHQCLCPGKRLDRSGEGPQPGTRNYRRGSLHLFV</sequence>
<feature type="non-terminal residue" evidence="2">
    <location>
        <position position="36"/>
    </location>
</feature>
<protein>
    <submittedName>
        <fullName evidence="2">Uncharacterized protein</fullName>
    </submittedName>
</protein>
<feature type="non-terminal residue" evidence="2">
    <location>
        <position position="1"/>
    </location>
</feature>